<keyword evidence="3" id="KW-1185">Reference proteome</keyword>
<dbReference type="Proteomes" id="UP000257109">
    <property type="component" value="Unassembled WGS sequence"/>
</dbReference>
<dbReference type="SUPFAM" id="SSF53098">
    <property type="entry name" value="Ribonuclease H-like"/>
    <property type="match status" value="1"/>
</dbReference>
<name>A0A371FL90_MUCPR</name>
<proteinExistence type="predicted"/>
<feature type="transmembrane region" description="Helical" evidence="1">
    <location>
        <begin position="310"/>
        <end position="332"/>
    </location>
</feature>
<evidence type="ECO:0000313" key="3">
    <source>
        <dbReference type="Proteomes" id="UP000257109"/>
    </source>
</evidence>
<accession>A0A371FL90</accession>
<evidence type="ECO:0008006" key="4">
    <source>
        <dbReference type="Google" id="ProtNLM"/>
    </source>
</evidence>
<sequence>MKLRFKKNINPLNLETKRLSPQHSIDIVGEDGKETTRCNVCNKEYRIGGKRYGTSNLNCHVEKCKKIKFEDIGQMMLDMQGKLKSRKTDNMVLHDFWAALILKHDLPSKFVEYEELRSWIKYLNPNAILISRNTTKVDVLKIYMREKAKVKEELASIPSRISLTSNLWTSCNIEGYISLIAHYVDTNWKLNSKILNFCYMPPFHTGFELSKKVNEFLQKWLICDGGFLHMIEVVAHALDKIRENIKYVKSSNSRIIKFKQWIEILWVVSKCSSKMELNLFDASNLYLDDENYKYCPLVEEWKRAKKMCKFLLSFYDITTLISSTSYPTSNFVRDEDKVIKSMAIMMMDEYNVVLAFGVIFFYLGMRLETLGYCYEKELKARKLQTTSKIGRTQLDTYLNEPNLDFYFMEQMDVLQ</sequence>
<dbReference type="AlphaFoldDB" id="A0A371FL90"/>
<reference evidence="2" key="1">
    <citation type="submission" date="2018-05" db="EMBL/GenBank/DDBJ databases">
        <title>Draft genome of Mucuna pruriens seed.</title>
        <authorList>
            <person name="Nnadi N.E."/>
            <person name="Vos R."/>
            <person name="Hasami M.H."/>
            <person name="Devisetty U.K."/>
            <person name="Aguiy J.C."/>
        </authorList>
    </citation>
    <scope>NUCLEOTIDE SEQUENCE [LARGE SCALE GENOMIC DNA]</scope>
    <source>
        <strain evidence="2">JCA_2017</strain>
    </source>
</reference>
<keyword evidence="1" id="KW-1133">Transmembrane helix</keyword>
<dbReference type="GO" id="GO:0005634">
    <property type="term" value="C:nucleus"/>
    <property type="evidence" value="ECO:0007669"/>
    <property type="project" value="UniProtKB-SubCell"/>
</dbReference>
<dbReference type="InterPro" id="IPR012337">
    <property type="entry name" value="RNaseH-like_sf"/>
</dbReference>
<keyword evidence="1" id="KW-0472">Membrane</keyword>
<dbReference type="PANTHER" id="PTHR46481:SF6">
    <property type="entry name" value="ZINC FINGER BED DOMAIN-CONTAINING PROTEIN RICESLEEPER 2-LIKE"/>
    <property type="match status" value="1"/>
</dbReference>
<gene>
    <name evidence="2" type="ORF">CR513_40605</name>
</gene>
<comment type="caution">
    <text evidence="2">The sequence shown here is derived from an EMBL/GenBank/DDBJ whole genome shotgun (WGS) entry which is preliminary data.</text>
</comment>
<evidence type="ECO:0000313" key="2">
    <source>
        <dbReference type="EMBL" id="RDX79021.1"/>
    </source>
</evidence>
<dbReference type="OrthoDB" id="1873329at2759"/>
<keyword evidence="1" id="KW-0812">Transmembrane</keyword>
<feature type="transmembrane region" description="Helical" evidence="1">
    <location>
        <begin position="352"/>
        <end position="374"/>
    </location>
</feature>
<dbReference type="GO" id="GO:0008270">
    <property type="term" value="F:zinc ion binding"/>
    <property type="evidence" value="ECO:0007669"/>
    <property type="project" value="UniProtKB-KW"/>
</dbReference>
<organism evidence="2 3">
    <name type="scientific">Mucuna pruriens</name>
    <name type="common">Velvet bean</name>
    <name type="synonym">Dolichos pruriens</name>
    <dbReference type="NCBI Taxonomy" id="157652"/>
    <lineage>
        <taxon>Eukaryota</taxon>
        <taxon>Viridiplantae</taxon>
        <taxon>Streptophyta</taxon>
        <taxon>Embryophyta</taxon>
        <taxon>Tracheophyta</taxon>
        <taxon>Spermatophyta</taxon>
        <taxon>Magnoliopsida</taxon>
        <taxon>eudicotyledons</taxon>
        <taxon>Gunneridae</taxon>
        <taxon>Pentapetalae</taxon>
        <taxon>rosids</taxon>
        <taxon>fabids</taxon>
        <taxon>Fabales</taxon>
        <taxon>Fabaceae</taxon>
        <taxon>Papilionoideae</taxon>
        <taxon>50 kb inversion clade</taxon>
        <taxon>NPAAA clade</taxon>
        <taxon>indigoferoid/millettioid clade</taxon>
        <taxon>Phaseoleae</taxon>
        <taxon>Mucuna</taxon>
    </lineage>
</organism>
<dbReference type="InterPro" id="IPR052035">
    <property type="entry name" value="ZnF_BED_domain_contain"/>
</dbReference>
<dbReference type="PANTHER" id="PTHR46481">
    <property type="entry name" value="ZINC FINGER BED DOMAIN-CONTAINING PROTEIN 4"/>
    <property type="match status" value="1"/>
</dbReference>
<protein>
    <recommendedName>
        <fullName evidence="4">Zinc finger BED domain-containing protein RICESLEEPER 2</fullName>
    </recommendedName>
</protein>
<feature type="non-terminal residue" evidence="2">
    <location>
        <position position="1"/>
    </location>
</feature>
<evidence type="ECO:0000256" key="1">
    <source>
        <dbReference type="SAM" id="Phobius"/>
    </source>
</evidence>
<dbReference type="EMBL" id="QJKJ01008665">
    <property type="protein sequence ID" value="RDX79021.1"/>
    <property type="molecule type" value="Genomic_DNA"/>
</dbReference>